<reference evidence="2 3" key="1">
    <citation type="submission" date="2016-10" db="EMBL/GenBank/DDBJ databases">
        <authorList>
            <person name="de Groot N.N."/>
        </authorList>
    </citation>
    <scope>NUCLEOTIDE SEQUENCE [LARGE SCALE GENOMIC DNA]</scope>
    <source>
        <strain evidence="2 3">DSM 26656</strain>
    </source>
</reference>
<organism evidence="2 3">
    <name type="scientific">Bosea lathyri</name>
    <dbReference type="NCBI Taxonomy" id="1036778"/>
    <lineage>
        <taxon>Bacteria</taxon>
        <taxon>Pseudomonadati</taxon>
        <taxon>Pseudomonadota</taxon>
        <taxon>Alphaproteobacteria</taxon>
        <taxon>Hyphomicrobiales</taxon>
        <taxon>Boseaceae</taxon>
        <taxon>Bosea</taxon>
    </lineage>
</organism>
<gene>
    <name evidence="2" type="ORF">SAMN04488115_104398</name>
</gene>
<sequence length="393" mass="42527">MPTSNDTPPSGLGRSGELIRLRRSLIRLQDETRLLRRDLLLRKYNPAQARVPAGNTGGGRWTSGGDGGSVRNPAAGGGGDSLGGGGDGLAEFGSGDGFAVDDTGQEAWASYDEGWSDDGSIFERDIVNRDGSTIQSEYAASREAGWDERHTVTLSDGSKTVFETSGSVQTIRDGEVISRAVWTPDGPEPIADIVEARWRRGSRSGGSTWSAAGDKLFNWLNTFGNASGLQTVLGFRANDYQPGAVGSFDVSFVAQVARIDVERACPSMPKIQDMLDQAARDAGPSSTFQSMQKYGTDVHLRMKRSIDAWGNPNVVAERSYFKERRETGEQAYGTAGTKRFDIHERVSDGTRCLYDIKTGRALSRSQSDTLADAAMRIEGDVSRLLVIELRPRS</sequence>
<name>A0A1H5ZE49_9HYPH</name>
<feature type="compositionally biased region" description="Gly residues" evidence="1">
    <location>
        <begin position="75"/>
        <end position="88"/>
    </location>
</feature>
<protein>
    <submittedName>
        <fullName evidence="2">Uncharacterized protein</fullName>
    </submittedName>
</protein>
<dbReference type="EMBL" id="FNUY01000004">
    <property type="protein sequence ID" value="SEG34728.1"/>
    <property type="molecule type" value="Genomic_DNA"/>
</dbReference>
<feature type="compositionally biased region" description="Gly residues" evidence="1">
    <location>
        <begin position="55"/>
        <end position="68"/>
    </location>
</feature>
<keyword evidence="3" id="KW-1185">Reference proteome</keyword>
<dbReference type="AlphaFoldDB" id="A0A1H5ZE49"/>
<accession>A0A1H5ZE49</accession>
<dbReference type="Proteomes" id="UP000236743">
    <property type="component" value="Unassembled WGS sequence"/>
</dbReference>
<feature type="region of interest" description="Disordered" evidence="1">
    <location>
        <begin position="49"/>
        <end position="97"/>
    </location>
</feature>
<evidence type="ECO:0000313" key="2">
    <source>
        <dbReference type="EMBL" id="SEG34728.1"/>
    </source>
</evidence>
<evidence type="ECO:0000313" key="3">
    <source>
        <dbReference type="Proteomes" id="UP000236743"/>
    </source>
</evidence>
<dbReference type="OrthoDB" id="8115513at2"/>
<evidence type="ECO:0000256" key="1">
    <source>
        <dbReference type="SAM" id="MobiDB-lite"/>
    </source>
</evidence>
<proteinExistence type="predicted"/>
<dbReference type="RefSeq" id="WP_103872816.1">
    <property type="nucleotide sequence ID" value="NZ_FNUY01000004.1"/>
</dbReference>